<organism evidence="2 3">
    <name type="scientific">Hapsidospora chrysogenum (strain ATCC 11550 / CBS 779.69 / DSM 880 / IAM 14645 / JCM 23072 / IMI 49137)</name>
    <name type="common">Acremonium chrysogenum</name>
    <dbReference type="NCBI Taxonomy" id="857340"/>
    <lineage>
        <taxon>Eukaryota</taxon>
        <taxon>Fungi</taxon>
        <taxon>Dikarya</taxon>
        <taxon>Ascomycota</taxon>
        <taxon>Pezizomycotina</taxon>
        <taxon>Sordariomycetes</taxon>
        <taxon>Hypocreomycetidae</taxon>
        <taxon>Hypocreales</taxon>
        <taxon>Bionectriaceae</taxon>
        <taxon>Hapsidospora</taxon>
    </lineage>
</organism>
<sequence length="84" mass="9442">MGELRIIKEAYWRLGQQMLVKEGSHIPPLEEKAKQTAKQGQRLQLRNPDTSRRDSGKKATDEIQKLWPSSVVVQAPVVAFAVSS</sequence>
<keyword evidence="3" id="KW-1185">Reference proteome</keyword>
<feature type="region of interest" description="Disordered" evidence="1">
    <location>
        <begin position="25"/>
        <end position="61"/>
    </location>
</feature>
<dbReference type="HOGENOM" id="CLU_2526918_0_0_1"/>
<dbReference type="Proteomes" id="UP000029964">
    <property type="component" value="Unassembled WGS sequence"/>
</dbReference>
<protein>
    <submittedName>
        <fullName evidence="2">Uncharacterized protein</fullName>
    </submittedName>
</protein>
<dbReference type="EMBL" id="JPKY01000235">
    <property type="protein sequence ID" value="KFH40310.1"/>
    <property type="molecule type" value="Genomic_DNA"/>
</dbReference>
<reference evidence="3" key="1">
    <citation type="journal article" date="2014" name="Genome Announc.">
        <title>Genome sequence and annotation of Acremonium chrysogenum, producer of the beta-lactam antibiotic cephalosporin C.</title>
        <authorList>
            <person name="Terfehr D."/>
            <person name="Dahlmann T.A."/>
            <person name="Specht T."/>
            <person name="Zadra I."/>
            <person name="Kuernsteiner H."/>
            <person name="Kueck U."/>
        </authorList>
    </citation>
    <scope>NUCLEOTIDE SEQUENCE [LARGE SCALE GENOMIC DNA]</scope>
    <source>
        <strain evidence="3">ATCC 11550 / CBS 779.69 / DSM 880 / IAM 14645 / JCM 23072 / IMI 49137</strain>
    </source>
</reference>
<feature type="compositionally biased region" description="Basic and acidic residues" evidence="1">
    <location>
        <begin position="49"/>
        <end position="61"/>
    </location>
</feature>
<evidence type="ECO:0000256" key="1">
    <source>
        <dbReference type="SAM" id="MobiDB-lite"/>
    </source>
</evidence>
<evidence type="ECO:0000313" key="2">
    <source>
        <dbReference type="EMBL" id="KFH40310.1"/>
    </source>
</evidence>
<feature type="compositionally biased region" description="Basic and acidic residues" evidence="1">
    <location>
        <begin position="25"/>
        <end position="34"/>
    </location>
</feature>
<accession>A0A086ST78</accession>
<evidence type="ECO:0000313" key="3">
    <source>
        <dbReference type="Proteomes" id="UP000029964"/>
    </source>
</evidence>
<dbReference type="AlphaFoldDB" id="A0A086ST78"/>
<proteinExistence type="predicted"/>
<name>A0A086ST78_HAPC1</name>
<comment type="caution">
    <text evidence="2">The sequence shown here is derived from an EMBL/GenBank/DDBJ whole genome shotgun (WGS) entry which is preliminary data.</text>
</comment>
<gene>
    <name evidence="2" type="ORF">ACRE_090280</name>
</gene>
<feature type="compositionally biased region" description="Polar residues" evidence="1">
    <location>
        <begin position="36"/>
        <end position="48"/>
    </location>
</feature>